<proteinExistence type="predicted"/>
<dbReference type="EMBL" id="JAACFV010000004">
    <property type="protein sequence ID" value="KAF7513708.1"/>
    <property type="molecule type" value="Genomic_DNA"/>
</dbReference>
<dbReference type="OrthoDB" id="674604at2759"/>
<comment type="caution">
    <text evidence="1">The sequence shown here is derived from an EMBL/GenBank/DDBJ whole genome shotgun (WGS) entry which is preliminary data.</text>
</comment>
<evidence type="ECO:0000313" key="1">
    <source>
        <dbReference type="EMBL" id="KAF7513708.1"/>
    </source>
</evidence>
<organism evidence="1 2">
    <name type="scientific">Endocarpon pusillum</name>
    <dbReference type="NCBI Taxonomy" id="364733"/>
    <lineage>
        <taxon>Eukaryota</taxon>
        <taxon>Fungi</taxon>
        <taxon>Dikarya</taxon>
        <taxon>Ascomycota</taxon>
        <taxon>Pezizomycotina</taxon>
        <taxon>Eurotiomycetes</taxon>
        <taxon>Chaetothyriomycetidae</taxon>
        <taxon>Verrucariales</taxon>
        <taxon>Verrucariaceae</taxon>
        <taxon>Endocarpon</taxon>
    </lineage>
</organism>
<protein>
    <submittedName>
        <fullName evidence="1">Uncharacterized protein</fullName>
    </submittedName>
</protein>
<evidence type="ECO:0000313" key="2">
    <source>
        <dbReference type="Proteomes" id="UP000606974"/>
    </source>
</evidence>
<name>A0A8H7AR48_9EURO</name>
<dbReference type="Proteomes" id="UP000606974">
    <property type="component" value="Unassembled WGS sequence"/>
</dbReference>
<sequence length="344" mass="39097">MSWAALRETTRLEDSAYCLIGLFNVNIPLLYGEGSKAFWRLEQEIIKQTDDETIFAWTGVEEGGSGLLAPSPANFLYSGSIQQDKQHGERPPYQTTNRGLSIECQMLPCEMNTYVVPLRCQQGRDSLNSRQVVIFLCRTSEDQQYRRVSFQDKCIDEATGWDISKAKTESIFVPDEGRTLELSPHAGLPLVRVESNLEAWLFPRIGPGAHGSSWVDSPADLEGGGIQLEENQSWMPKKVTEVSFQSRCRDLEKGVVIALKRPAADENHFRYYLEIGFDIDFTPVCILHIRQFELLLGPSSRGEKIWGKKETGFLYYDKRTKLRNLGISARPRLAGCQREQNHWT</sequence>
<dbReference type="PANTHER" id="PTHR10622">
    <property type="entry name" value="HET DOMAIN-CONTAINING PROTEIN"/>
    <property type="match status" value="1"/>
</dbReference>
<dbReference type="PANTHER" id="PTHR10622:SF10">
    <property type="entry name" value="HET DOMAIN-CONTAINING PROTEIN"/>
    <property type="match status" value="1"/>
</dbReference>
<accession>A0A8H7AR48</accession>
<reference evidence="1" key="1">
    <citation type="submission" date="2020-02" db="EMBL/GenBank/DDBJ databases">
        <authorList>
            <person name="Palmer J.M."/>
        </authorList>
    </citation>
    <scope>NUCLEOTIDE SEQUENCE</scope>
    <source>
        <strain evidence="1">EPUS1.4</strain>
        <tissue evidence="1">Thallus</tissue>
    </source>
</reference>
<keyword evidence="2" id="KW-1185">Reference proteome</keyword>
<gene>
    <name evidence="1" type="ORF">GJ744_007759</name>
</gene>
<dbReference type="AlphaFoldDB" id="A0A8H7AR48"/>